<comment type="caution">
    <text evidence="3">The sequence shown here is derived from an EMBL/GenBank/DDBJ whole genome shotgun (WGS) entry which is preliminary data.</text>
</comment>
<gene>
    <name evidence="3" type="ORF">Taro_026749</name>
</gene>
<dbReference type="Gene3D" id="3.30.420.10">
    <property type="entry name" value="Ribonuclease H-like superfamily/Ribonuclease H"/>
    <property type="match status" value="1"/>
</dbReference>
<dbReference type="GO" id="GO:0004523">
    <property type="term" value="F:RNA-DNA hybrid ribonuclease activity"/>
    <property type="evidence" value="ECO:0007669"/>
    <property type="project" value="InterPro"/>
</dbReference>
<dbReference type="EMBL" id="NMUH01001630">
    <property type="protein sequence ID" value="MQL94097.1"/>
    <property type="molecule type" value="Genomic_DNA"/>
</dbReference>
<dbReference type="InterPro" id="IPR002156">
    <property type="entry name" value="RNaseH_domain"/>
</dbReference>
<keyword evidence="4" id="KW-1185">Reference proteome</keyword>
<accession>A0A843VI19</accession>
<evidence type="ECO:0000256" key="1">
    <source>
        <dbReference type="SAM" id="Phobius"/>
    </source>
</evidence>
<feature type="transmembrane region" description="Helical" evidence="1">
    <location>
        <begin position="217"/>
        <end position="234"/>
    </location>
</feature>
<dbReference type="Pfam" id="PF13456">
    <property type="entry name" value="RVT_3"/>
    <property type="match status" value="1"/>
</dbReference>
<dbReference type="PANTHER" id="PTHR47723:SF19">
    <property type="entry name" value="POLYNUCLEOTIDYL TRANSFERASE, RIBONUCLEASE H-LIKE SUPERFAMILY PROTEIN"/>
    <property type="match status" value="1"/>
</dbReference>
<sequence length="418" mass="45875">MAFKRSSTSQQLDAIRHLGFLVNVPSKMTKFVRWIPPLHGLMLNVDSASKGNPGPCGGGGIFRDPNGNVSMAFSHYYGAGSSVSAEVRAMHDGVLLAIEKGFALSSICLDSLILVNSLRPVETCGFIPFVLKEDLGSRVLYSSSGEEEKASYDWMWTGVGRVKTKLRAALLLRKHYDKIEKSESMQMEINSGRVQKLIVETLKIVENPKIARGNCCLTVEVMVATLLGALLAIISESRFDLFELCPGVGTVVAAIVACGVPEWWHSFGYGWFLCWYLVVIGVARVVRLGGPLGWAQSAHRFSTCELDRGMRRVLNATTLVVAFLLPVLSALLDQGGSCCGVSWRFEVLVEFSARSRREDVVWSGGNAEGSPVFAFFTKSRFDLFELCPGVGTVVAAIVACSVPEWWHSFGYGWYMYLV</sequence>
<reference evidence="3" key="1">
    <citation type="submission" date="2017-07" db="EMBL/GenBank/DDBJ databases">
        <title>Taro Niue Genome Assembly and Annotation.</title>
        <authorList>
            <person name="Atibalentja N."/>
            <person name="Keating K."/>
            <person name="Fields C.J."/>
        </authorList>
    </citation>
    <scope>NUCLEOTIDE SEQUENCE</scope>
    <source>
        <strain evidence="3">Niue_2</strain>
        <tissue evidence="3">Leaf</tissue>
    </source>
</reference>
<dbReference type="SUPFAM" id="SSF53098">
    <property type="entry name" value="Ribonuclease H-like"/>
    <property type="match status" value="1"/>
</dbReference>
<name>A0A843VI19_COLES</name>
<dbReference type="OrthoDB" id="691078at2759"/>
<feature type="transmembrane region" description="Helical" evidence="1">
    <location>
        <begin position="241"/>
        <end position="264"/>
    </location>
</feature>
<feature type="transmembrane region" description="Helical" evidence="1">
    <location>
        <begin position="313"/>
        <end position="332"/>
    </location>
</feature>
<keyword evidence="1" id="KW-0812">Transmembrane</keyword>
<dbReference type="Proteomes" id="UP000652761">
    <property type="component" value="Unassembled WGS sequence"/>
</dbReference>
<dbReference type="AlphaFoldDB" id="A0A843VI19"/>
<evidence type="ECO:0000313" key="4">
    <source>
        <dbReference type="Proteomes" id="UP000652761"/>
    </source>
</evidence>
<keyword evidence="1" id="KW-0472">Membrane</keyword>
<proteinExistence type="predicted"/>
<dbReference type="PANTHER" id="PTHR47723">
    <property type="entry name" value="OS05G0353850 PROTEIN"/>
    <property type="match status" value="1"/>
</dbReference>
<dbReference type="GO" id="GO:0003676">
    <property type="term" value="F:nucleic acid binding"/>
    <property type="evidence" value="ECO:0007669"/>
    <property type="project" value="InterPro"/>
</dbReference>
<keyword evidence="1" id="KW-1133">Transmembrane helix</keyword>
<feature type="transmembrane region" description="Helical" evidence="1">
    <location>
        <begin position="270"/>
        <end position="292"/>
    </location>
</feature>
<feature type="domain" description="RNase H type-1" evidence="2">
    <location>
        <begin position="44"/>
        <end position="119"/>
    </location>
</feature>
<dbReference type="InterPro" id="IPR053151">
    <property type="entry name" value="RNase_H-like"/>
</dbReference>
<evidence type="ECO:0000313" key="3">
    <source>
        <dbReference type="EMBL" id="MQL94097.1"/>
    </source>
</evidence>
<dbReference type="InterPro" id="IPR036397">
    <property type="entry name" value="RNaseH_sf"/>
</dbReference>
<evidence type="ECO:0000259" key="2">
    <source>
        <dbReference type="Pfam" id="PF13456"/>
    </source>
</evidence>
<protein>
    <recommendedName>
        <fullName evidence="2">RNase H type-1 domain-containing protein</fullName>
    </recommendedName>
</protein>
<organism evidence="3 4">
    <name type="scientific">Colocasia esculenta</name>
    <name type="common">Wild taro</name>
    <name type="synonym">Arum esculentum</name>
    <dbReference type="NCBI Taxonomy" id="4460"/>
    <lineage>
        <taxon>Eukaryota</taxon>
        <taxon>Viridiplantae</taxon>
        <taxon>Streptophyta</taxon>
        <taxon>Embryophyta</taxon>
        <taxon>Tracheophyta</taxon>
        <taxon>Spermatophyta</taxon>
        <taxon>Magnoliopsida</taxon>
        <taxon>Liliopsida</taxon>
        <taxon>Araceae</taxon>
        <taxon>Aroideae</taxon>
        <taxon>Colocasieae</taxon>
        <taxon>Colocasia</taxon>
    </lineage>
</organism>
<dbReference type="InterPro" id="IPR012337">
    <property type="entry name" value="RNaseH-like_sf"/>
</dbReference>